<evidence type="ECO:0000313" key="3">
    <source>
        <dbReference type="EMBL" id="VBB08480.1"/>
    </source>
</evidence>
<dbReference type="AlphaFoldDB" id="A0A498R6U2"/>
<sequence>MKDHYNIKQAAEVIGVSTKTVRKRIQSGELPAVWEDRGKGMSQWWIPMGAVQAAATTLEAIPVTRHLSPVEVAQMIQNAVREAVQQELENFREDMEIRSDQRDKKLMEAIRAIQEERRNQSAKPWWKKMLKS</sequence>
<evidence type="ECO:0000313" key="2">
    <source>
        <dbReference type="EMBL" id="VBB08446.1"/>
    </source>
</evidence>
<accession>A0A498R6U2</accession>
<dbReference type="OrthoDB" id="9794201at2"/>
<dbReference type="InterPro" id="IPR041657">
    <property type="entry name" value="HTH_17"/>
</dbReference>
<dbReference type="Proteomes" id="UP000277811">
    <property type="component" value="Unassembled WGS sequence"/>
</dbReference>
<dbReference type="Pfam" id="PF12728">
    <property type="entry name" value="HTH_17"/>
    <property type="match status" value="1"/>
</dbReference>
<protein>
    <recommendedName>
        <fullName evidence="1">Helix-turn-helix domain-containing protein</fullName>
    </recommendedName>
</protein>
<evidence type="ECO:0000313" key="4">
    <source>
        <dbReference type="Proteomes" id="UP000277811"/>
    </source>
</evidence>
<dbReference type="EMBL" id="UPPP01000091">
    <property type="protein sequence ID" value="VBB08446.1"/>
    <property type="molecule type" value="Genomic_DNA"/>
</dbReference>
<proteinExistence type="predicted"/>
<evidence type="ECO:0000259" key="1">
    <source>
        <dbReference type="Pfam" id="PF12728"/>
    </source>
</evidence>
<dbReference type="EMBL" id="UPPP01000091">
    <property type="protein sequence ID" value="VBB08480.1"/>
    <property type="molecule type" value="Genomic_DNA"/>
</dbReference>
<feature type="domain" description="Helix-turn-helix" evidence="1">
    <location>
        <begin position="5"/>
        <end position="51"/>
    </location>
</feature>
<dbReference type="RefSeq" id="WP_122629315.1">
    <property type="nucleotide sequence ID" value="NZ_UPPP01000091.1"/>
</dbReference>
<name>A0A498R6U2_9FIRM</name>
<reference evidence="2 4" key="1">
    <citation type="submission" date="2018-06" db="EMBL/GenBank/DDBJ databases">
        <authorList>
            <person name="Strepis N."/>
        </authorList>
    </citation>
    <scope>NUCLEOTIDE SEQUENCE [LARGE SCALE GENOMIC DNA]</scope>
    <source>
        <strain evidence="2">LUCI</strain>
    </source>
</reference>
<gene>
    <name evidence="2" type="ORF">LUCI_3718</name>
    <name evidence="3" type="ORF">LUCI_3752</name>
</gene>
<organism evidence="2 4">
    <name type="scientific">Lucifera butyrica</name>
    <dbReference type="NCBI Taxonomy" id="1351585"/>
    <lineage>
        <taxon>Bacteria</taxon>
        <taxon>Bacillati</taxon>
        <taxon>Bacillota</taxon>
        <taxon>Negativicutes</taxon>
        <taxon>Veillonellales</taxon>
        <taxon>Veillonellaceae</taxon>
        <taxon>Lucifera</taxon>
    </lineage>
</organism>
<keyword evidence="4" id="KW-1185">Reference proteome</keyword>